<dbReference type="Proteomes" id="UP000558997">
    <property type="component" value="Unassembled WGS sequence"/>
</dbReference>
<dbReference type="PANTHER" id="PTHR23028">
    <property type="entry name" value="ACETYLTRANSFERASE"/>
    <property type="match status" value="1"/>
</dbReference>
<dbReference type="InterPro" id="IPR050879">
    <property type="entry name" value="Acyltransferase_3"/>
</dbReference>
<evidence type="ECO:0000313" key="3">
    <source>
        <dbReference type="Proteomes" id="UP000558997"/>
    </source>
</evidence>
<name>A0A841DLT0_9ACTN</name>
<accession>A0A841DLT0</accession>
<keyword evidence="1" id="KW-0812">Transmembrane</keyword>
<evidence type="ECO:0000313" key="2">
    <source>
        <dbReference type="EMBL" id="MBB5978841.1"/>
    </source>
</evidence>
<feature type="transmembrane region" description="Helical" evidence="1">
    <location>
        <begin position="78"/>
        <end position="97"/>
    </location>
</feature>
<keyword evidence="3" id="KW-1185">Reference proteome</keyword>
<keyword evidence="1" id="KW-0472">Membrane</keyword>
<keyword evidence="1" id="KW-1133">Transmembrane helix</keyword>
<feature type="transmembrane region" description="Helical" evidence="1">
    <location>
        <begin position="165"/>
        <end position="185"/>
    </location>
</feature>
<feature type="transmembrane region" description="Helical" evidence="1">
    <location>
        <begin position="205"/>
        <end position="224"/>
    </location>
</feature>
<dbReference type="PANTHER" id="PTHR23028:SF53">
    <property type="entry name" value="ACYL_TRANSF_3 DOMAIN-CONTAINING PROTEIN"/>
    <property type="match status" value="1"/>
</dbReference>
<feature type="transmembrane region" description="Helical" evidence="1">
    <location>
        <begin position="299"/>
        <end position="319"/>
    </location>
</feature>
<reference evidence="2 3" key="1">
    <citation type="submission" date="2020-08" db="EMBL/GenBank/DDBJ databases">
        <title>Sequencing the genomes of 1000 actinobacteria strains.</title>
        <authorList>
            <person name="Klenk H.-P."/>
        </authorList>
    </citation>
    <scope>NUCLEOTIDE SEQUENCE [LARGE SCALE GENOMIC DNA]</scope>
    <source>
        <strain evidence="2 3">DSM 17294</strain>
    </source>
</reference>
<proteinExistence type="predicted"/>
<feature type="transmembrane region" description="Helical" evidence="1">
    <location>
        <begin position="103"/>
        <end position="126"/>
    </location>
</feature>
<comment type="caution">
    <text evidence="2">The sequence shown here is derived from an EMBL/GenBank/DDBJ whole genome shotgun (WGS) entry which is preliminary data.</text>
</comment>
<feature type="transmembrane region" description="Helical" evidence="1">
    <location>
        <begin position="138"/>
        <end position="159"/>
    </location>
</feature>
<gene>
    <name evidence="2" type="ORF">HDA44_002182</name>
</gene>
<dbReference type="RefSeq" id="WP_184833453.1">
    <property type="nucleotide sequence ID" value="NZ_BAAAVN010000001.1"/>
</dbReference>
<organism evidence="2 3">
    <name type="scientific">Kribbella solani</name>
    <dbReference type="NCBI Taxonomy" id="236067"/>
    <lineage>
        <taxon>Bacteria</taxon>
        <taxon>Bacillati</taxon>
        <taxon>Actinomycetota</taxon>
        <taxon>Actinomycetes</taxon>
        <taxon>Propionibacteriales</taxon>
        <taxon>Kribbellaceae</taxon>
        <taxon>Kribbella</taxon>
    </lineage>
</organism>
<dbReference type="AlphaFoldDB" id="A0A841DLT0"/>
<feature type="transmembrane region" description="Helical" evidence="1">
    <location>
        <begin position="42"/>
        <end position="66"/>
    </location>
</feature>
<sequence length="351" mass="37319">MTRFPAADGLRALAALAVVVSQVGLHTDAPFAAAVSRLDVGWAVFCALSGFLLYRPHVLAWFSGTLPPLTLPYLRNRALRILPALVLTAVLSIAFVPHPATRYLQWAAQTPLLFYLLLPGLGRLLTGYERPTRRSVRWRLLVLLALTVLGPVWMAAVTATGQSAAALWLPGYLGWFAVGMGLALWQVARATGRLGASTLDTLTRVPGTLWGIAAALILIAATPLAGPYDHSTPTPAQALLKNLVYTAVVACVLFPVLTPTAATVRVLGGRPARYAAQLSYGVVAYQFVVLGVLHGPFAVQLPVALVASVAIAAISYRLIERPALRLGRRLENTAATKTDTKAISPSSSPAR</sequence>
<dbReference type="GO" id="GO:0016020">
    <property type="term" value="C:membrane"/>
    <property type="evidence" value="ECO:0007669"/>
    <property type="project" value="TreeGrafter"/>
</dbReference>
<feature type="transmembrane region" description="Helical" evidence="1">
    <location>
        <begin position="274"/>
        <end position="293"/>
    </location>
</feature>
<dbReference type="GO" id="GO:0009103">
    <property type="term" value="P:lipopolysaccharide biosynthetic process"/>
    <property type="evidence" value="ECO:0007669"/>
    <property type="project" value="TreeGrafter"/>
</dbReference>
<feature type="transmembrane region" description="Helical" evidence="1">
    <location>
        <begin position="244"/>
        <end position="267"/>
    </location>
</feature>
<protein>
    <submittedName>
        <fullName evidence="2">Peptidoglycan/LPS O-acetylase OafA/YrhL</fullName>
    </submittedName>
</protein>
<evidence type="ECO:0000256" key="1">
    <source>
        <dbReference type="SAM" id="Phobius"/>
    </source>
</evidence>
<dbReference type="EMBL" id="JACHNF010000001">
    <property type="protein sequence ID" value="MBB5978841.1"/>
    <property type="molecule type" value="Genomic_DNA"/>
</dbReference>